<evidence type="ECO:0000313" key="2">
    <source>
        <dbReference type="Proteomes" id="UP000272888"/>
    </source>
</evidence>
<dbReference type="Proteomes" id="UP000272888">
    <property type="component" value="Unassembled WGS sequence"/>
</dbReference>
<gene>
    <name evidence="1" type="ORF">D7V93_34160</name>
</gene>
<reference evidence="2" key="1">
    <citation type="submission" date="2018-09" db="EMBL/GenBank/DDBJ databases">
        <authorList>
            <person name="Livingstone P.G."/>
            <person name="Whitworth D.E."/>
        </authorList>
    </citation>
    <scope>NUCLEOTIDE SEQUENCE [LARGE SCALE GENOMIC DNA]</scope>
    <source>
        <strain evidence="2">CA051B</strain>
    </source>
</reference>
<organism evidence="1 2">
    <name type="scientific">Corallococcus llansteffanensis</name>
    <dbReference type="NCBI Taxonomy" id="2316731"/>
    <lineage>
        <taxon>Bacteria</taxon>
        <taxon>Pseudomonadati</taxon>
        <taxon>Myxococcota</taxon>
        <taxon>Myxococcia</taxon>
        <taxon>Myxococcales</taxon>
        <taxon>Cystobacterineae</taxon>
        <taxon>Myxococcaceae</taxon>
        <taxon>Corallococcus</taxon>
    </lineage>
</organism>
<keyword evidence="2" id="KW-1185">Reference proteome</keyword>
<name>A0A3A8P423_9BACT</name>
<protein>
    <recommendedName>
        <fullName evidence="3">STAS domain-containing protein</fullName>
    </recommendedName>
</protein>
<evidence type="ECO:0008006" key="3">
    <source>
        <dbReference type="Google" id="ProtNLM"/>
    </source>
</evidence>
<evidence type="ECO:0000313" key="1">
    <source>
        <dbReference type="EMBL" id="RKH47182.1"/>
    </source>
</evidence>
<proteinExistence type="predicted"/>
<comment type="caution">
    <text evidence="1">The sequence shown here is derived from an EMBL/GenBank/DDBJ whole genome shotgun (WGS) entry which is preliminary data.</text>
</comment>
<dbReference type="EMBL" id="RAWB01000530">
    <property type="protein sequence ID" value="RKH47182.1"/>
    <property type="molecule type" value="Genomic_DNA"/>
</dbReference>
<sequence length="126" mass="13817">MHRVHFEEPDILYVDFKGATGLDDAKRLLSIVQEAAVQGPVFVIVDINGSTIDKAAREHFSKESSPERLRGVVYVGTNRLQMASAKAVAFALYLTGRLKGDVDFVTSDQAARELVERKRAKAAGGR</sequence>
<accession>A0A3A8P423</accession>
<dbReference type="AlphaFoldDB" id="A0A3A8P423"/>